<evidence type="ECO:0000256" key="1">
    <source>
        <dbReference type="ARBA" id="ARBA00004651"/>
    </source>
</evidence>
<evidence type="ECO:0000313" key="10">
    <source>
        <dbReference type="EMBL" id="MBK9797358.1"/>
    </source>
</evidence>
<keyword evidence="5 7" id="KW-1133">Transmembrane helix</keyword>
<dbReference type="PROSITE" id="PS00211">
    <property type="entry name" value="ABC_TRANSPORTER_1"/>
    <property type="match status" value="1"/>
</dbReference>
<keyword evidence="4 10" id="KW-0067">ATP-binding</keyword>
<reference evidence="10" key="1">
    <citation type="submission" date="2020-10" db="EMBL/GenBank/DDBJ databases">
        <title>Connecting structure to function with the recovery of over 1000 high-quality activated sludge metagenome-assembled genomes encoding full-length rRNA genes using long-read sequencing.</title>
        <authorList>
            <person name="Singleton C.M."/>
            <person name="Petriglieri F."/>
            <person name="Kristensen J.M."/>
            <person name="Kirkegaard R.H."/>
            <person name="Michaelsen T.Y."/>
            <person name="Andersen M.H."/>
            <person name="Karst S.M."/>
            <person name="Dueholm M.S."/>
            <person name="Nielsen P.H."/>
            <person name="Albertsen M."/>
        </authorList>
    </citation>
    <scope>NUCLEOTIDE SEQUENCE</scope>
    <source>
        <strain evidence="10">Skiv_18-Q3-R9-52_MAXAC.067</strain>
    </source>
</reference>
<dbReference type="EMBL" id="JADKIO010000009">
    <property type="protein sequence ID" value="MBK9797358.1"/>
    <property type="molecule type" value="Genomic_DNA"/>
</dbReference>
<evidence type="ECO:0000256" key="2">
    <source>
        <dbReference type="ARBA" id="ARBA00022692"/>
    </source>
</evidence>
<keyword evidence="3" id="KW-0547">Nucleotide-binding</keyword>
<organism evidence="10 11">
    <name type="scientific">Candidatus Geothrix skivensis</name>
    <dbReference type="NCBI Taxonomy" id="2954439"/>
    <lineage>
        <taxon>Bacteria</taxon>
        <taxon>Pseudomonadati</taxon>
        <taxon>Acidobacteriota</taxon>
        <taxon>Holophagae</taxon>
        <taxon>Holophagales</taxon>
        <taxon>Holophagaceae</taxon>
        <taxon>Geothrix</taxon>
    </lineage>
</organism>
<feature type="transmembrane region" description="Helical" evidence="7">
    <location>
        <begin position="268"/>
        <end position="291"/>
    </location>
</feature>
<feature type="domain" description="ABC transporter" evidence="8">
    <location>
        <begin position="365"/>
        <end position="598"/>
    </location>
</feature>
<evidence type="ECO:0000259" key="9">
    <source>
        <dbReference type="PROSITE" id="PS50929"/>
    </source>
</evidence>
<dbReference type="Gene3D" id="1.20.1560.10">
    <property type="entry name" value="ABC transporter type 1, transmembrane domain"/>
    <property type="match status" value="1"/>
</dbReference>
<dbReference type="GO" id="GO:0005886">
    <property type="term" value="C:plasma membrane"/>
    <property type="evidence" value="ECO:0007669"/>
    <property type="project" value="UniProtKB-SubCell"/>
</dbReference>
<dbReference type="SUPFAM" id="SSF52540">
    <property type="entry name" value="P-loop containing nucleoside triphosphate hydrolases"/>
    <property type="match status" value="1"/>
</dbReference>
<accession>A0A9D7XJ51</accession>
<dbReference type="InterPro" id="IPR039421">
    <property type="entry name" value="Type_1_exporter"/>
</dbReference>
<evidence type="ECO:0000256" key="5">
    <source>
        <dbReference type="ARBA" id="ARBA00022989"/>
    </source>
</evidence>
<feature type="transmembrane region" description="Helical" evidence="7">
    <location>
        <begin position="190"/>
        <end position="207"/>
    </location>
</feature>
<dbReference type="InterPro" id="IPR011527">
    <property type="entry name" value="ABC1_TM_dom"/>
</dbReference>
<comment type="subcellular location">
    <subcellularLocation>
        <location evidence="1">Cell membrane</location>
        <topology evidence="1">Multi-pass membrane protein</topology>
    </subcellularLocation>
</comment>
<dbReference type="Pfam" id="PF00664">
    <property type="entry name" value="ABC_membrane"/>
    <property type="match status" value="1"/>
</dbReference>
<dbReference type="InterPro" id="IPR017871">
    <property type="entry name" value="ABC_transporter-like_CS"/>
</dbReference>
<feature type="transmembrane region" description="Helical" evidence="7">
    <location>
        <begin position="87"/>
        <end position="111"/>
    </location>
</feature>
<dbReference type="PANTHER" id="PTHR43394:SF1">
    <property type="entry name" value="ATP-BINDING CASSETTE SUB-FAMILY B MEMBER 10, MITOCHONDRIAL"/>
    <property type="match status" value="1"/>
</dbReference>
<dbReference type="InterPro" id="IPR027417">
    <property type="entry name" value="P-loop_NTPase"/>
</dbReference>
<dbReference type="Gene3D" id="3.40.50.300">
    <property type="entry name" value="P-loop containing nucleotide triphosphate hydrolases"/>
    <property type="match status" value="1"/>
</dbReference>
<dbReference type="AlphaFoldDB" id="A0A9D7XJ51"/>
<dbReference type="PANTHER" id="PTHR43394">
    <property type="entry name" value="ATP-DEPENDENT PERMEASE MDL1, MITOCHONDRIAL"/>
    <property type="match status" value="1"/>
</dbReference>
<dbReference type="GO" id="GO:0005524">
    <property type="term" value="F:ATP binding"/>
    <property type="evidence" value="ECO:0007669"/>
    <property type="project" value="UniProtKB-KW"/>
</dbReference>
<protein>
    <submittedName>
        <fullName evidence="10">ATP-binding cassette domain-containing protein</fullName>
    </submittedName>
</protein>
<evidence type="ECO:0000256" key="3">
    <source>
        <dbReference type="ARBA" id="ARBA00022741"/>
    </source>
</evidence>
<feature type="transmembrane region" description="Helical" evidence="7">
    <location>
        <begin position="12"/>
        <end position="37"/>
    </location>
</feature>
<keyword evidence="6 7" id="KW-0472">Membrane</keyword>
<dbReference type="PROSITE" id="PS50929">
    <property type="entry name" value="ABC_TM1F"/>
    <property type="match status" value="1"/>
</dbReference>
<proteinExistence type="predicted"/>
<dbReference type="InterPro" id="IPR003439">
    <property type="entry name" value="ABC_transporter-like_ATP-bd"/>
</dbReference>
<dbReference type="InterPro" id="IPR036640">
    <property type="entry name" value="ABC1_TM_sf"/>
</dbReference>
<dbReference type="GO" id="GO:0016887">
    <property type="term" value="F:ATP hydrolysis activity"/>
    <property type="evidence" value="ECO:0007669"/>
    <property type="project" value="InterPro"/>
</dbReference>
<dbReference type="Pfam" id="PF00005">
    <property type="entry name" value="ABC_tran"/>
    <property type="match status" value="1"/>
</dbReference>
<dbReference type="PROSITE" id="PS50893">
    <property type="entry name" value="ABC_TRANSPORTER_2"/>
    <property type="match status" value="1"/>
</dbReference>
<dbReference type="GO" id="GO:0090374">
    <property type="term" value="P:oligopeptide export from mitochondrion"/>
    <property type="evidence" value="ECO:0007669"/>
    <property type="project" value="TreeGrafter"/>
</dbReference>
<evidence type="ECO:0000313" key="11">
    <source>
        <dbReference type="Proteomes" id="UP000886657"/>
    </source>
</evidence>
<evidence type="ECO:0000259" key="8">
    <source>
        <dbReference type="PROSITE" id="PS50893"/>
    </source>
</evidence>
<feature type="domain" description="ABC transmembrane type-1" evidence="9">
    <location>
        <begin position="20"/>
        <end position="330"/>
    </location>
</feature>
<dbReference type="FunFam" id="3.40.50.300:FF:000218">
    <property type="entry name" value="Multidrug ABC transporter ATP-binding protein"/>
    <property type="match status" value="1"/>
</dbReference>
<sequence length="604" mass="66826">MSSIRRFYREHLLRFLPAILGGMLLLLAAGLCQSLLIGSLNFVFKDNLHMVQPGAKATGAFAALEQMKLWLMAQLPQQSDLQQTTRFVPLLLVTLFLLKGLLGYAGTLLMVKSGIRATQALRERLFSHLLRQEPAFFQKHPVGELITRCISDVGAVQGIASNQLAEAVREICLAAAMIAALLWMDWKLSLTLFIAGPLVVIPVRKLSQRIRAVNHRNQEASSHLLQRLKEVFSNIRVVLGFAREDFEVRRFQKQNFELYRLGMKSARAAALSTPIMELVGGCLLAGLVAYASAEIRSGRLTGADFFTYLLAVYQLYDPLRRLTKLNNEVQVATASLDRVYSMLSRTSELPVPTQPTPVPVRPTSLRFEGVQFAYDAKHPVLRDIDLEVRAGETVALVGGSGGGKTTLVNLVPRFFDPTAGRITLDGIDVRDFDPRELRKVIGTVTQETLLFMDTVHDNIAYGLEASREAVIEAAKKAHAHAFISALPKGYDTSLAETGSSLSGGQRQRLAIARALLQDPPILILDEATSALDTESERAVQAALETLMENRTTLVIAHRLSTIQRATRICAMKQGRIVEEGTHEELLARNGEYARLHRLQFAEAQ</sequence>
<evidence type="ECO:0000256" key="4">
    <source>
        <dbReference type="ARBA" id="ARBA00022840"/>
    </source>
</evidence>
<dbReference type="SUPFAM" id="SSF90123">
    <property type="entry name" value="ABC transporter transmembrane region"/>
    <property type="match status" value="1"/>
</dbReference>
<dbReference type="GO" id="GO:0015421">
    <property type="term" value="F:ABC-type oligopeptide transporter activity"/>
    <property type="evidence" value="ECO:0007669"/>
    <property type="project" value="TreeGrafter"/>
</dbReference>
<dbReference type="Proteomes" id="UP000886657">
    <property type="component" value="Unassembled WGS sequence"/>
</dbReference>
<evidence type="ECO:0000256" key="7">
    <source>
        <dbReference type="SAM" id="Phobius"/>
    </source>
</evidence>
<name>A0A9D7XJ51_9BACT</name>
<dbReference type="CDD" id="cd18552">
    <property type="entry name" value="ABC_6TM_MsbA_like"/>
    <property type="match status" value="1"/>
</dbReference>
<comment type="caution">
    <text evidence="10">The sequence shown here is derived from an EMBL/GenBank/DDBJ whole genome shotgun (WGS) entry which is preliminary data.</text>
</comment>
<gene>
    <name evidence="10" type="ORF">IPP58_12850</name>
</gene>
<keyword evidence="2 7" id="KW-0812">Transmembrane</keyword>
<dbReference type="InterPro" id="IPR003593">
    <property type="entry name" value="AAA+_ATPase"/>
</dbReference>
<dbReference type="SMART" id="SM00382">
    <property type="entry name" value="AAA"/>
    <property type="match status" value="1"/>
</dbReference>
<evidence type="ECO:0000256" key="6">
    <source>
        <dbReference type="ARBA" id="ARBA00023136"/>
    </source>
</evidence>